<reference evidence="1 2" key="3">
    <citation type="journal article" date="2022" name="Microbiol. Spectr.">
        <title>Folding features and dynamics of 3D genome architecture in plant fungal pathogens.</title>
        <authorList>
            <person name="Xia C."/>
        </authorList>
    </citation>
    <scope>NUCLEOTIDE SEQUENCE [LARGE SCALE GENOMIC DNA]</scope>
    <source>
        <strain evidence="1 2">93-210</strain>
    </source>
</reference>
<gene>
    <name evidence="1" type="ORF">MJO28_015337</name>
</gene>
<organism evidence="1 2">
    <name type="scientific">Puccinia striiformis f. sp. tritici</name>
    <dbReference type="NCBI Taxonomy" id="168172"/>
    <lineage>
        <taxon>Eukaryota</taxon>
        <taxon>Fungi</taxon>
        <taxon>Dikarya</taxon>
        <taxon>Basidiomycota</taxon>
        <taxon>Pucciniomycotina</taxon>
        <taxon>Pucciniomycetes</taxon>
        <taxon>Pucciniales</taxon>
        <taxon>Pucciniaceae</taxon>
        <taxon>Puccinia</taxon>
    </lineage>
</organism>
<keyword evidence="2" id="KW-1185">Reference proteome</keyword>
<comment type="caution">
    <text evidence="1">The sequence shown here is derived from an EMBL/GenBank/DDBJ whole genome shotgun (WGS) entry which is preliminary data.</text>
</comment>
<evidence type="ECO:0000313" key="1">
    <source>
        <dbReference type="EMBL" id="KAI7938417.1"/>
    </source>
</evidence>
<proteinExistence type="predicted"/>
<name>A0ACC0DSM8_9BASI</name>
<dbReference type="Proteomes" id="UP001060170">
    <property type="component" value="Chromosome 16"/>
</dbReference>
<evidence type="ECO:0000313" key="2">
    <source>
        <dbReference type="Proteomes" id="UP001060170"/>
    </source>
</evidence>
<reference evidence="2" key="1">
    <citation type="journal article" date="2018" name="BMC Genomics">
        <title>Genomic insights into host adaptation between the wheat stripe rust pathogen (Puccinia striiformis f. sp. tritici) and the barley stripe rust pathogen (Puccinia striiformis f. sp. hordei).</title>
        <authorList>
            <person name="Xia C."/>
            <person name="Wang M."/>
            <person name="Yin C."/>
            <person name="Cornejo O.E."/>
            <person name="Hulbert S.H."/>
            <person name="Chen X."/>
        </authorList>
    </citation>
    <scope>NUCLEOTIDE SEQUENCE [LARGE SCALE GENOMIC DNA]</scope>
    <source>
        <strain evidence="2">93-210</strain>
    </source>
</reference>
<protein>
    <submittedName>
        <fullName evidence="1">Uncharacterized protein</fullName>
    </submittedName>
</protein>
<dbReference type="EMBL" id="CM045880">
    <property type="protein sequence ID" value="KAI7938417.1"/>
    <property type="molecule type" value="Genomic_DNA"/>
</dbReference>
<accession>A0ACC0DSM8</accession>
<sequence>MQDLIFLTSKQFFEDNPDSLGFSGQFAAMAGVSLHLNDVDTRLTLITALFDGKAKSRASRTVIATPYRNGLKLLVGRTYQLQGSIEKLDDGATTVLAVGNFKQNYQVSAADLIDLGPMIVGGIGSIVKAKLRWSHVKDNAFWDLVVFHGPPMNWMSPNTKFTSGSRVSLRGHLDSLGNTTGMMIVNVTTGMYCDL</sequence>
<reference evidence="2" key="2">
    <citation type="journal article" date="2018" name="Mol. Plant Microbe Interact.">
        <title>Genome sequence resources for the wheat stripe rust pathogen (Puccinia striiformis f. sp. tritici) and the barley stripe rust pathogen (Puccinia striiformis f. sp. hordei).</title>
        <authorList>
            <person name="Xia C."/>
            <person name="Wang M."/>
            <person name="Yin C."/>
            <person name="Cornejo O.E."/>
            <person name="Hulbert S.H."/>
            <person name="Chen X."/>
        </authorList>
    </citation>
    <scope>NUCLEOTIDE SEQUENCE [LARGE SCALE GENOMIC DNA]</scope>
    <source>
        <strain evidence="2">93-210</strain>
    </source>
</reference>